<evidence type="ECO:0000313" key="12">
    <source>
        <dbReference type="EMBL" id="KAJ8910099.1"/>
    </source>
</evidence>
<dbReference type="Pfam" id="PF00096">
    <property type="entry name" value="zf-C2H2"/>
    <property type="match status" value="3"/>
</dbReference>
<gene>
    <name evidence="12" type="ORF">NQ315_013236</name>
</gene>
<dbReference type="PROSITE" id="PS00028">
    <property type="entry name" value="ZINC_FINGER_C2H2_1"/>
    <property type="match status" value="10"/>
</dbReference>
<dbReference type="SUPFAM" id="SSF57716">
    <property type="entry name" value="Glucocorticoid receptor-like (DNA-binding domain)"/>
    <property type="match status" value="1"/>
</dbReference>
<sequence length="829" mass="95563">MVKSCSAFGCQNEWTPNSTRIFHRFPVKNKDRLNLWLKAVRRQNFTPTANTVICSDHFKAEDYLESSLRQTILKCDAVPSVFEYMKTPFNDTETDIELVSESIMECRTCFQMLDEASTSLQKALSIGMTIQEMLLLFIPEMIKSKSTEDCICGKCMKAIQDFTDFIASVVTIEKRLRSKESSLNQQTTLKEIPSNDSNRSATSIEGFSNENCTKDKNKMIDGKRVNFAHTVSYDNLQKKFVAVSKINSTSTSEVAQANVYQIVSRINQPIKTYCRKKTGCPPTQGSEQALSSCKDLISQTAPVEKLSSKTEEIDIKDEDLYDVNAMESRSPADEIAAGSSYITTVVPSTVSADSVMKHDRVISISVTNEAIANLLKRFLRSKNLPWQSPLEHKRIVFLGNAVPYCSHCKVMFTSQLAFNLHLQHKHPGETHPESDAAPDIVNVNVRKKKYHCPVCNTVFLRSRALRSHVRAHKEYYPYACENCGRKFKVKGSYMIHLENYKRFQDCTVKKCHVCKEMFSKDAVKDHYKTHKTIECVLCKKKFLSQVHYNRHVENHLNNKFKNIKRQRRQKREILCPVCGKLFCSNTGLGIHMSSHSQNRNYKCDKCPKAFKTIYTFKRHVELVHMAKKKYQCSICGKMTKTLQNLEGHKFLKHSDVYTHVCQICGATFKRNDYYKRHLQKHAATGTATNLPGNKKYRFAPKTRSEVPLPCKYCNRKFRYIQNLRGHLLRCHTISDTRYKCQYCNMTFCTKSNRVRHERRHADPKKFELTCKVCYNIFESKKELEIHAGKHKGSARRRCDLCGEIFPSKHLLMNHKRHEHFSPGLISPVF</sequence>
<evidence type="ECO:0000259" key="10">
    <source>
        <dbReference type="PROSITE" id="PS50157"/>
    </source>
</evidence>
<organism evidence="12 13">
    <name type="scientific">Exocentrus adspersus</name>
    <dbReference type="NCBI Taxonomy" id="1586481"/>
    <lineage>
        <taxon>Eukaryota</taxon>
        <taxon>Metazoa</taxon>
        <taxon>Ecdysozoa</taxon>
        <taxon>Arthropoda</taxon>
        <taxon>Hexapoda</taxon>
        <taxon>Insecta</taxon>
        <taxon>Pterygota</taxon>
        <taxon>Neoptera</taxon>
        <taxon>Endopterygota</taxon>
        <taxon>Coleoptera</taxon>
        <taxon>Polyphaga</taxon>
        <taxon>Cucujiformia</taxon>
        <taxon>Chrysomeloidea</taxon>
        <taxon>Cerambycidae</taxon>
        <taxon>Lamiinae</taxon>
        <taxon>Acanthocinini</taxon>
        <taxon>Exocentrus</taxon>
    </lineage>
</organism>
<evidence type="ECO:0000256" key="5">
    <source>
        <dbReference type="ARBA" id="ARBA00022833"/>
    </source>
</evidence>
<comment type="subcellular location">
    <subcellularLocation>
        <location evidence="1">Nucleus</location>
    </subcellularLocation>
</comment>
<dbReference type="PROSITE" id="PS50157">
    <property type="entry name" value="ZINC_FINGER_C2H2_2"/>
    <property type="match status" value="10"/>
</dbReference>
<evidence type="ECO:0000256" key="7">
    <source>
        <dbReference type="ARBA" id="ARBA00023242"/>
    </source>
</evidence>
<keyword evidence="6 9" id="KW-0238">DNA-binding</keyword>
<keyword evidence="13" id="KW-1185">Reference proteome</keyword>
<evidence type="ECO:0000256" key="4">
    <source>
        <dbReference type="ARBA" id="ARBA00022771"/>
    </source>
</evidence>
<evidence type="ECO:0000256" key="6">
    <source>
        <dbReference type="ARBA" id="ARBA00023125"/>
    </source>
</evidence>
<dbReference type="InterPro" id="IPR006612">
    <property type="entry name" value="THAP_Znf"/>
</dbReference>
<dbReference type="InterPro" id="IPR036236">
    <property type="entry name" value="Znf_C2H2_sf"/>
</dbReference>
<protein>
    <submittedName>
        <fullName evidence="12">Uncharacterized protein</fullName>
    </submittedName>
</protein>
<dbReference type="PANTHER" id="PTHR24376">
    <property type="entry name" value="ZINC FINGER PROTEIN"/>
    <property type="match status" value="1"/>
</dbReference>
<evidence type="ECO:0000256" key="2">
    <source>
        <dbReference type="ARBA" id="ARBA00022723"/>
    </source>
</evidence>
<dbReference type="Gene3D" id="3.30.160.60">
    <property type="entry name" value="Classic Zinc Finger"/>
    <property type="match status" value="5"/>
</dbReference>
<feature type="domain" description="C2H2-type" evidence="10">
    <location>
        <begin position="450"/>
        <end position="477"/>
    </location>
</feature>
<feature type="domain" description="C2H2-type" evidence="10">
    <location>
        <begin position="796"/>
        <end position="819"/>
    </location>
</feature>
<comment type="caution">
    <text evidence="12">The sequence shown here is derived from an EMBL/GenBank/DDBJ whole genome shotgun (WGS) entry which is preliminary data.</text>
</comment>
<name>A0AAV8V7J7_9CUCU</name>
<evidence type="ECO:0000256" key="8">
    <source>
        <dbReference type="PROSITE-ProRule" id="PRU00042"/>
    </source>
</evidence>
<keyword evidence="4 8" id="KW-0863">Zinc-finger</keyword>
<dbReference type="EMBL" id="JANEYG010000355">
    <property type="protein sequence ID" value="KAJ8910099.1"/>
    <property type="molecule type" value="Genomic_DNA"/>
</dbReference>
<dbReference type="GO" id="GO:0001228">
    <property type="term" value="F:DNA-binding transcription activator activity, RNA polymerase II-specific"/>
    <property type="evidence" value="ECO:0007669"/>
    <property type="project" value="TreeGrafter"/>
</dbReference>
<accession>A0AAV8V7J7</accession>
<dbReference type="InterPro" id="IPR013087">
    <property type="entry name" value="Znf_C2H2_type"/>
</dbReference>
<keyword evidence="7" id="KW-0539">Nucleus</keyword>
<evidence type="ECO:0000256" key="9">
    <source>
        <dbReference type="PROSITE-ProRule" id="PRU00309"/>
    </source>
</evidence>
<keyword evidence="5" id="KW-0862">Zinc</keyword>
<feature type="domain" description="C2H2-type" evidence="10">
    <location>
        <begin position="478"/>
        <end position="505"/>
    </location>
</feature>
<evidence type="ECO:0000259" key="11">
    <source>
        <dbReference type="PROSITE" id="PS50950"/>
    </source>
</evidence>
<dbReference type="Gene3D" id="6.20.210.20">
    <property type="entry name" value="THAP domain"/>
    <property type="match status" value="1"/>
</dbReference>
<dbReference type="Proteomes" id="UP001159042">
    <property type="component" value="Unassembled WGS sequence"/>
</dbReference>
<feature type="domain" description="C2H2-type" evidence="10">
    <location>
        <begin position="659"/>
        <end position="686"/>
    </location>
</feature>
<dbReference type="GO" id="GO:0005634">
    <property type="term" value="C:nucleus"/>
    <property type="evidence" value="ECO:0007669"/>
    <property type="project" value="UniProtKB-SubCell"/>
</dbReference>
<feature type="domain" description="C2H2-type" evidence="10">
    <location>
        <begin position="601"/>
        <end position="629"/>
    </location>
</feature>
<feature type="domain" description="C2H2-type" evidence="10">
    <location>
        <begin position="630"/>
        <end position="658"/>
    </location>
</feature>
<feature type="domain" description="C2H2-type" evidence="10">
    <location>
        <begin position="708"/>
        <end position="736"/>
    </location>
</feature>
<reference evidence="12 13" key="1">
    <citation type="journal article" date="2023" name="Insect Mol. Biol.">
        <title>Genome sequencing provides insights into the evolution of gene families encoding plant cell wall-degrading enzymes in longhorned beetles.</title>
        <authorList>
            <person name="Shin N.R."/>
            <person name="Okamura Y."/>
            <person name="Kirsch R."/>
            <person name="Pauchet Y."/>
        </authorList>
    </citation>
    <scope>NUCLEOTIDE SEQUENCE [LARGE SCALE GENOMIC DNA]</scope>
    <source>
        <strain evidence="12">EAD_L_NR</strain>
    </source>
</reference>
<proteinExistence type="predicted"/>
<feature type="domain" description="C2H2-type" evidence="10">
    <location>
        <begin position="533"/>
        <end position="560"/>
    </location>
</feature>
<keyword evidence="2" id="KW-0479">Metal-binding</keyword>
<dbReference type="GO" id="GO:0000978">
    <property type="term" value="F:RNA polymerase II cis-regulatory region sequence-specific DNA binding"/>
    <property type="evidence" value="ECO:0007669"/>
    <property type="project" value="TreeGrafter"/>
</dbReference>
<dbReference type="PANTHER" id="PTHR24376:SF216">
    <property type="entry name" value="ZINC FINGER PROTEIN 420-LIKE"/>
    <property type="match status" value="1"/>
</dbReference>
<dbReference type="SMART" id="SM00355">
    <property type="entry name" value="ZnF_C2H2"/>
    <property type="match status" value="13"/>
</dbReference>
<evidence type="ECO:0000256" key="3">
    <source>
        <dbReference type="ARBA" id="ARBA00022737"/>
    </source>
</evidence>
<dbReference type="SMART" id="SM00692">
    <property type="entry name" value="DM3"/>
    <property type="match status" value="1"/>
</dbReference>
<dbReference type="SUPFAM" id="SSF57667">
    <property type="entry name" value="beta-beta-alpha zinc fingers"/>
    <property type="match status" value="5"/>
</dbReference>
<evidence type="ECO:0000313" key="13">
    <source>
        <dbReference type="Proteomes" id="UP001159042"/>
    </source>
</evidence>
<dbReference type="Pfam" id="PF13912">
    <property type="entry name" value="zf-C2H2_6"/>
    <property type="match status" value="3"/>
</dbReference>
<feature type="domain" description="C2H2-type" evidence="10">
    <location>
        <begin position="738"/>
        <end position="765"/>
    </location>
</feature>
<dbReference type="SMART" id="SM00868">
    <property type="entry name" value="zf-AD"/>
    <property type="match status" value="1"/>
</dbReference>
<dbReference type="PROSITE" id="PS50950">
    <property type="entry name" value="ZF_THAP"/>
    <property type="match status" value="1"/>
</dbReference>
<feature type="domain" description="C2H2-type" evidence="10">
    <location>
        <begin position="573"/>
        <end position="600"/>
    </location>
</feature>
<dbReference type="AlphaFoldDB" id="A0AAV8V7J7"/>
<dbReference type="SMART" id="SM00980">
    <property type="entry name" value="THAP"/>
    <property type="match status" value="1"/>
</dbReference>
<keyword evidence="3" id="KW-0677">Repeat</keyword>
<dbReference type="InterPro" id="IPR038441">
    <property type="entry name" value="THAP_Znf_sf"/>
</dbReference>
<evidence type="ECO:0000256" key="1">
    <source>
        <dbReference type="ARBA" id="ARBA00004123"/>
    </source>
</evidence>
<feature type="domain" description="THAP-type" evidence="11">
    <location>
        <begin position="1"/>
        <end position="82"/>
    </location>
</feature>
<dbReference type="Pfam" id="PF12874">
    <property type="entry name" value="zf-met"/>
    <property type="match status" value="1"/>
</dbReference>
<dbReference type="GO" id="GO:0008270">
    <property type="term" value="F:zinc ion binding"/>
    <property type="evidence" value="ECO:0007669"/>
    <property type="project" value="UniProtKB-KW"/>
</dbReference>
<dbReference type="InterPro" id="IPR012934">
    <property type="entry name" value="Znf_AD"/>
</dbReference>